<dbReference type="Proteomes" id="UP000257109">
    <property type="component" value="Unassembled WGS sequence"/>
</dbReference>
<dbReference type="AlphaFoldDB" id="A0A371EXV8"/>
<evidence type="ECO:0008006" key="3">
    <source>
        <dbReference type="Google" id="ProtNLM"/>
    </source>
</evidence>
<evidence type="ECO:0000313" key="1">
    <source>
        <dbReference type="EMBL" id="RDX70849.1"/>
    </source>
</evidence>
<protein>
    <recommendedName>
        <fullName evidence="3">Reverse transcriptase Ty1/copia-type domain-containing protein</fullName>
    </recommendedName>
</protein>
<dbReference type="EMBL" id="QJKJ01011555">
    <property type="protein sequence ID" value="RDX70849.1"/>
    <property type="molecule type" value="Genomic_DNA"/>
</dbReference>
<keyword evidence="2" id="KW-1185">Reference proteome</keyword>
<evidence type="ECO:0000313" key="2">
    <source>
        <dbReference type="Proteomes" id="UP000257109"/>
    </source>
</evidence>
<gene>
    <name evidence="1" type="ORF">CR513_49859</name>
</gene>
<accession>A0A371EXV8</accession>
<dbReference type="OrthoDB" id="1429026at2759"/>
<organism evidence="1 2">
    <name type="scientific">Mucuna pruriens</name>
    <name type="common">Velvet bean</name>
    <name type="synonym">Dolichos pruriens</name>
    <dbReference type="NCBI Taxonomy" id="157652"/>
    <lineage>
        <taxon>Eukaryota</taxon>
        <taxon>Viridiplantae</taxon>
        <taxon>Streptophyta</taxon>
        <taxon>Embryophyta</taxon>
        <taxon>Tracheophyta</taxon>
        <taxon>Spermatophyta</taxon>
        <taxon>Magnoliopsida</taxon>
        <taxon>eudicotyledons</taxon>
        <taxon>Gunneridae</taxon>
        <taxon>Pentapetalae</taxon>
        <taxon>rosids</taxon>
        <taxon>fabids</taxon>
        <taxon>Fabales</taxon>
        <taxon>Fabaceae</taxon>
        <taxon>Papilionoideae</taxon>
        <taxon>50 kb inversion clade</taxon>
        <taxon>NPAAA clade</taxon>
        <taxon>indigoferoid/millettioid clade</taxon>
        <taxon>Phaseoleae</taxon>
        <taxon>Mucuna</taxon>
    </lineage>
</organism>
<comment type="caution">
    <text evidence="1">The sequence shown here is derived from an EMBL/GenBank/DDBJ whole genome shotgun (WGS) entry which is preliminary data.</text>
</comment>
<sequence>LHFIHSKLLERQQVCVLYKLCSNGSINRYKAQLVVLRNKQEYGLDYDETFVLVAKMTTECTLLALAASQSWPLH</sequence>
<proteinExistence type="predicted"/>
<reference evidence="1" key="1">
    <citation type="submission" date="2018-05" db="EMBL/GenBank/DDBJ databases">
        <title>Draft genome of Mucuna pruriens seed.</title>
        <authorList>
            <person name="Nnadi N.E."/>
            <person name="Vos R."/>
            <person name="Hasami M.H."/>
            <person name="Devisetty U.K."/>
            <person name="Aguiy J.C."/>
        </authorList>
    </citation>
    <scope>NUCLEOTIDE SEQUENCE [LARGE SCALE GENOMIC DNA]</scope>
    <source>
        <strain evidence="1">JCA_2017</strain>
    </source>
</reference>
<name>A0A371EXV8_MUCPR</name>
<feature type="non-terminal residue" evidence="1">
    <location>
        <position position="1"/>
    </location>
</feature>